<proteinExistence type="predicted"/>
<evidence type="ECO:0000256" key="1">
    <source>
        <dbReference type="SAM" id="MobiDB-lite"/>
    </source>
</evidence>
<dbReference type="RefSeq" id="WP_101602750.1">
    <property type="nucleotide sequence ID" value="NZ_JADNJS010000006.1"/>
</dbReference>
<feature type="compositionally biased region" description="Basic residues" evidence="1">
    <location>
        <begin position="1"/>
        <end position="15"/>
    </location>
</feature>
<organism evidence="2 3">
    <name type="scientific">Phocaeicola vulgatus</name>
    <name type="common">Bacteroides vulgatus</name>
    <dbReference type="NCBI Taxonomy" id="821"/>
    <lineage>
        <taxon>Bacteria</taxon>
        <taxon>Pseudomonadati</taxon>
        <taxon>Bacteroidota</taxon>
        <taxon>Bacteroidia</taxon>
        <taxon>Bacteroidales</taxon>
        <taxon>Bacteroidaceae</taxon>
        <taxon>Phocaeicola</taxon>
    </lineage>
</organism>
<accession>A0A414H8B3</accession>
<comment type="caution">
    <text evidence="2">The sequence shown here is derived from an EMBL/GenBank/DDBJ whole genome shotgun (WGS) entry which is preliminary data.</text>
</comment>
<evidence type="ECO:0000313" key="2">
    <source>
        <dbReference type="EMBL" id="RHD79722.1"/>
    </source>
</evidence>
<reference evidence="2 3" key="1">
    <citation type="submission" date="2018-08" db="EMBL/GenBank/DDBJ databases">
        <title>A genome reference for cultivated species of the human gut microbiota.</title>
        <authorList>
            <person name="Zou Y."/>
            <person name="Xue W."/>
            <person name="Luo G."/>
        </authorList>
    </citation>
    <scope>NUCLEOTIDE SEQUENCE [LARGE SCALE GENOMIC DNA]</scope>
    <source>
        <strain evidence="2 3">AM30-40</strain>
    </source>
</reference>
<sequence>MKQKRIRRQPQKKPSFRGTNPRKREDGRPQGTFKRFPFDQTRIGFMLRYEMPVVYHLLRRLYDRQQPFEPDWHVIELVAEASKDPSFRKAKFSRYLDEYRRNGVYCRRGKRLTPGRKTYYEGIRRRKTEEYIRQNRRKLLFERRNGPGSDKLPGEIKNILKMKW</sequence>
<name>A0A414H8B3_PHOVU</name>
<dbReference type="EMBL" id="QSJM01000029">
    <property type="protein sequence ID" value="RHD79722.1"/>
    <property type="molecule type" value="Genomic_DNA"/>
</dbReference>
<dbReference type="AlphaFoldDB" id="A0A414H8B3"/>
<protein>
    <submittedName>
        <fullName evidence="2">Uncharacterized protein</fullName>
    </submittedName>
</protein>
<evidence type="ECO:0000313" key="3">
    <source>
        <dbReference type="Proteomes" id="UP000283429"/>
    </source>
</evidence>
<feature type="region of interest" description="Disordered" evidence="1">
    <location>
        <begin position="1"/>
        <end position="33"/>
    </location>
</feature>
<gene>
    <name evidence="2" type="ORF">DW783_11035</name>
</gene>
<dbReference type="Proteomes" id="UP000283429">
    <property type="component" value="Unassembled WGS sequence"/>
</dbReference>